<dbReference type="InParanoid" id="G5A0T4"/>
<keyword evidence="3" id="KW-1185">Reference proteome</keyword>
<dbReference type="Proteomes" id="UP000002640">
    <property type="component" value="Unassembled WGS sequence"/>
</dbReference>
<reference evidence="2 3" key="1">
    <citation type="journal article" date="2006" name="Science">
        <title>Phytophthora genome sequences uncover evolutionary origins and mechanisms of pathogenesis.</title>
        <authorList>
            <person name="Tyler B.M."/>
            <person name="Tripathy S."/>
            <person name="Zhang X."/>
            <person name="Dehal P."/>
            <person name="Jiang R.H."/>
            <person name="Aerts A."/>
            <person name="Arredondo F.D."/>
            <person name="Baxter L."/>
            <person name="Bensasson D."/>
            <person name="Beynon J.L."/>
            <person name="Chapman J."/>
            <person name="Damasceno C.M."/>
            <person name="Dorrance A.E."/>
            <person name="Dou D."/>
            <person name="Dickerman A.W."/>
            <person name="Dubchak I.L."/>
            <person name="Garbelotto M."/>
            <person name="Gijzen M."/>
            <person name="Gordon S.G."/>
            <person name="Govers F."/>
            <person name="Grunwald N.J."/>
            <person name="Huang W."/>
            <person name="Ivors K.L."/>
            <person name="Jones R.W."/>
            <person name="Kamoun S."/>
            <person name="Krampis K."/>
            <person name="Lamour K.H."/>
            <person name="Lee M.K."/>
            <person name="McDonald W.H."/>
            <person name="Medina M."/>
            <person name="Meijer H.J."/>
            <person name="Nordberg E.K."/>
            <person name="Maclean D.J."/>
            <person name="Ospina-Giraldo M.D."/>
            <person name="Morris P.F."/>
            <person name="Phuntumart V."/>
            <person name="Putnam N.H."/>
            <person name="Rash S."/>
            <person name="Rose J.K."/>
            <person name="Sakihama Y."/>
            <person name="Salamov A.A."/>
            <person name="Savidor A."/>
            <person name="Scheuring C.F."/>
            <person name="Smith B.M."/>
            <person name="Sobral B.W."/>
            <person name="Terry A."/>
            <person name="Torto-Alalibo T.A."/>
            <person name="Win J."/>
            <person name="Xu Z."/>
            <person name="Zhang H."/>
            <person name="Grigoriev I.V."/>
            <person name="Rokhsar D.S."/>
            <person name="Boore J.L."/>
        </authorList>
    </citation>
    <scope>NUCLEOTIDE SEQUENCE [LARGE SCALE GENOMIC DNA]</scope>
    <source>
        <strain evidence="2 3">P6497</strain>
    </source>
</reference>
<sequence length="342" mass="38256">MKKQRTTAAEVGGTSASFPDIVTLVHTHLAPMLKPQDTYNFLVSCTGSLNQGVRDGIATKALLYYYKYDSAHFGLKCGGDWHQLIPVCIQGARGRCACNWDDKNREDSIPEDLPLPKVLDARTQLLGAMCLLYEGIRPFRVVQMYRGSTCVPATMQPVVFSLAEAYRKEEETPTLIDTDDVEELARLMNAVEPGFGTHFFFASDEEPANVLEAHWKGIQFDEGSGTTTCEFCENYEQTRRSRRYCHRGAAVLLQMMRLHCAAVYQPMKRFMLQHLKHVRYVRPPRGWDTRTANGMRLMGLIAGITSGGVLCGVYVTSVGIPRQWIKNHLAPGHFTTGTKVAA</sequence>
<name>G5A0T4_PHYSP</name>
<feature type="transmembrane region" description="Helical" evidence="1">
    <location>
        <begin position="297"/>
        <end position="320"/>
    </location>
</feature>
<keyword evidence="1" id="KW-1133">Transmembrane helix</keyword>
<accession>G5A0T4</accession>
<proteinExistence type="predicted"/>
<organism evidence="2 3">
    <name type="scientific">Phytophthora sojae (strain P6497)</name>
    <name type="common">Soybean stem and root rot agent</name>
    <name type="synonym">Phytophthora megasperma f. sp. glycines</name>
    <dbReference type="NCBI Taxonomy" id="1094619"/>
    <lineage>
        <taxon>Eukaryota</taxon>
        <taxon>Sar</taxon>
        <taxon>Stramenopiles</taxon>
        <taxon>Oomycota</taxon>
        <taxon>Peronosporomycetes</taxon>
        <taxon>Peronosporales</taxon>
        <taxon>Peronosporaceae</taxon>
        <taxon>Phytophthora</taxon>
    </lineage>
</organism>
<dbReference type="AlphaFoldDB" id="G5A0T4"/>
<dbReference type="OMA" id="GCLRDWH"/>
<gene>
    <name evidence="2" type="ORF">PHYSODRAFT_520088</name>
</gene>
<dbReference type="EMBL" id="JH159158">
    <property type="protein sequence ID" value="EGZ11420.1"/>
    <property type="molecule type" value="Genomic_DNA"/>
</dbReference>
<evidence type="ECO:0000256" key="1">
    <source>
        <dbReference type="SAM" id="Phobius"/>
    </source>
</evidence>
<evidence type="ECO:0000313" key="3">
    <source>
        <dbReference type="Proteomes" id="UP000002640"/>
    </source>
</evidence>
<dbReference type="RefSeq" id="XP_009534165.1">
    <property type="nucleotide sequence ID" value="XM_009535870.1"/>
</dbReference>
<protein>
    <submittedName>
        <fullName evidence="2">Uncharacterized protein</fullName>
    </submittedName>
</protein>
<keyword evidence="1" id="KW-0472">Membrane</keyword>
<dbReference type="GeneID" id="20660252"/>
<evidence type="ECO:0000313" key="2">
    <source>
        <dbReference type="EMBL" id="EGZ11420.1"/>
    </source>
</evidence>
<keyword evidence="1" id="KW-0812">Transmembrane</keyword>
<dbReference type="KEGG" id="psoj:PHYSODRAFT_520088"/>